<feature type="domain" description="Formyl transferase N-terminal" evidence="9">
    <location>
        <begin position="6"/>
        <end position="182"/>
    </location>
</feature>
<organism evidence="11 12">
    <name type="scientific">SAR86 cluster bacterium</name>
    <dbReference type="NCBI Taxonomy" id="2030880"/>
    <lineage>
        <taxon>Bacteria</taxon>
        <taxon>Pseudomonadati</taxon>
        <taxon>Pseudomonadota</taxon>
        <taxon>Gammaproteobacteria</taxon>
        <taxon>SAR86 cluster</taxon>
    </lineage>
</organism>
<evidence type="ECO:0000256" key="1">
    <source>
        <dbReference type="ARBA" id="ARBA00002606"/>
    </source>
</evidence>
<dbReference type="Gene3D" id="3.40.50.170">
    <property type="entry name" value="Formyl transferase, N-terminal domain"/>
    <property type="match status" value="1"/>
</dbReference>
<dbReference type="InterPro" id="IPR036477">
    <property type="entry name" value="Formyl_transf_N_sf"/>
</dbReference>
<evidence type="ECO:0000256" key="7">
    <source>
        <dbReference type="ARBA" id="ARBA00048558"/>
    </source>
</evidence>
<evidence type="ECO:0000256" key="5">
    <source>
        <dbReference type="ARBA" id="ARBA00022679"/>
    </source>
</evidence>
<dbReference type="NCBIfam" id="TIGR00460">
    <property type="entry name" value="fmt"/>
    <property type="match status" value="1"/>
</dbReference>
<dbReference type="Pfam" id="PF00551">
    <property type="entry name" value="Formyl_trans_N"/>
    <property type="match status" value="1"/>
</dbReference>
<dbReference type="SUPFAM" id="SSF50486">
    <property type="entry name" value="FMT C-terminal domain-like"/>
    <property type="match status" value="1"/>
</dbReference>
<dbReference type="SUPFAM" id="SSF53328">
    <property type="entry name" value="Formyltransferase"/>
    <property type="match status" value="1"/>
</dbReference>
<comment type="similarity">
    <text evidence="2 8">Belongs to the Fmt family.</text>
</comment>
<dbReference type="InterPro" id="IPR001555">
    <property type="entry name" value="GART_AS"/>
</dbReference>
<dbReference type="GO" id="GO:0005829">
    <property type="term" value="C:cytosol"/>
    <property type="evidence" value="ECO:0007669"/>
    <property type="project" value="TreeGrafter"/>
</dbReference>
<evidence type="ECO:0000256" key="2">
    <source>
        <dbReference type="ARBA" id="ARBA00010699"/>
    </source>
</evidence>
<proteinExistence type="inferred from homology"/>
<dbReference type="Pfam" id="PF02911">
    <property type="entry name" value="Formyl_trans_C"/>
    <property type="match status" value="1"/>
</dbReference>
<dbReference type="PANTHER" id="PTHR11138:SF5">
    <property type="entry name" value="METHIONYL-TRNA FORMYLTRANSFERASE, MITOCHONDRIAL"/>
    <property type="match status" value="1"/>
</dbReference>
<evidence type="ECO:0000259" key="10">
    <source>
        <dbReference type="Pfam" id="PF02911"/>
    </source>
</evidence>
<evidence type="ECO:0000313" key="11">
    <source>
        <dbReference type="EMBL" id="PCI74729.1"/>
    </source>
</evidence>
<sequence length="319" mass="34724">MKKLRICFAGTPAFAAAHLQTLLKAGHHVVAVYTQPDRPSGRGKKLQASPVKQIALEHMLPVFQPSSLRPLQETETLASLDIDLMIVVAYGLILPKSILDVPRLGCLNVHASLLPRWRGAAPIERALLAGDKVSGVTIMQMDEGLDTGAMLTKESVPISATDNRIDLEEKLQIAGQTALTRTLNDLEKYQSGATVQNDEDSNYAAKVEKAEAFIDWRLSAPQIDRQIRAGIGRNPAYTLLNDQRLRILEGSVSMGNYNAEAGQIVASEKAHFTVSCGSGALDVQRVQLPGKKPATVKDISNSRPELFSRGVAFDRKQPK</sequence>
<protein>
    <recommendedName>
        <fullName evidence="4 8">Methionyl-tRNA formyltransferase</fullName>
        <ecNumber evidence="3 8">2.1.2.9</ecNumber>
    </recommendedName>
</protein>
<evidence type="ECO:0000259" key="9">
    <source>
        <dbReference type="Pfam" id="PF00551"/>
    </source>
</evidence>
<dbReference type="EC" id="2.1.2.9" evidence="3 8"/>
<comment type="catalytic activity">
    <reaction evidence="7 8">
        <text>L-methionyl-tRNA(fMet) + (6R)-10-formyltetrahydrofolate = N-formyl-L-methionyl-tRNA(fMet) + (6S)-5,6,7,8-tetrahydrofolate + H(+)</text>
        <dbReference type="Rhea" id="RHEA:24380"/>
        <dbReference type="Rhea" id="RHEA-COMP:9952"/>
        <dbReference type="Rhea" id="RHEA-COMP:9953"/>
        <dbReference type="ChEBI" id="CHEBI:15378"/>
        <dbReference type="ChEBI" id="CHEBI:57453"/>
        <dbReference type="ChEBI" id="CHEBI:78530"/>
        <dbReference type="ChEBI" id="CHEBI:78844"/>
        <dbReference type="ChEBI" id="CHEBI:195366"/>
        <dbReference type="EC" id="2.1.2.9"/>
    </reaction>
</comment>
<feature type="binding site" evidence="8">
    <location>
        <begin position="112"/>
        <end position="115"/>
    </location>
    <ligand>
        <name>(6S)-5,6,7,8-tetrahydrofolate</name>
        <dbReference type="ChEBI" id="CHEBI:57453"/>
    </ligand>
</feature>
<dbReference type="Proteomes" id="UP000218767">
    <property type="component" value="Unassembled WGS sequence"/>
</dbReference>
<name>A0A2A4WY06_9GAMM</name>
<evidence type="ECO:0000256" key="6">
    <source>
        <dbReference type="ARBA" id="ARBA00022917"/>
    </source>
</evidence>
<dbReference type="InterPro" id="IPR011034">
    <property type="entry name" value="Formyl_transferase-like_C_sf"/>
</dbReference>
<reference evidence="12" key="1">
    <citation type="submission" date="2017-08" db="EMBL/GenBank/DDBJ databases">
        <title>A dynamic microbial community with high functional redundancy inhabits the cold, oxic subseafloor aquifer.</title>
        <authorList>
            <person name="Tully B.J."/>
            <person name="Wheat C.G."/>
            <person name="Glazer B.T."/>
            <person name="Huber J.A."/>
        </authorList>
    </citation>
    <scope>NUCLEOTIDE SEQUENCE [LARGE SCALE GENOMIC DNA]</scope>
</reference>
<dbReference type="PROSITE" id="PS00373">
    <property type="entry name" value="GART"/>
    <property type="match status" value="1"/>
</dbReference>
<dbReference type="GO" id="GO:0004479">
    <property type="term" value="F:methionyl-tRNA formyltransferase activity"/>
    <property type="evidence" value="ECO:0007669"/>
    <property type="project" value="UniProtKB-UniRule"/>
</dbReference>
<accession>A0A2A4WY06</accession>
<evidence type="ECO:0000256" key="4">
    <source>
        <dbReference type="ARBA" id="ARBA00016014"/>
    </source>
</evidence>
<dbReference type="Gene3D" id="3.10.25.10">
    <property type="entry name" value="Formyl transferase, C-terminal domain"/>
    <property type="match status" value="1"/>
</dbReference>
<dbReference type="InterPro" id="IPR041711">
    <property type="entry name" value="Met-tRNA-FMT_N"/>
</dbReference>
<comment type="function">
    <text evidence="1 8">Attaches a formyl group to the free amino group of methionyl-tRNA(fMet). The formyl group appears to play a dual role in the initiator identity of N-formylmethionyl-tRNA by promoting its recognition by IF2 and preventing the misappropriation of this tRNA by the elongation apparatus.</text>
</comment>
<dbReference type="InterPro" id="IPR037022">
    <property type="entry name" value="Formyl_trans_C_sf"/>
</dbReference>
<dbReference type="InterPro" id="IPR044135">
    <property type="entry name" value="Met-tRNA-FMT_C"/>
</dbReference>
<comment type="caution">
    <text evidence="11">The sequence shown here is derived from an EMBL/GenBank/DDBJ whole genome shotgun (WGS) entry which is preliminary data.</text>
</comment>
<dbReference type="PANTHER" id="PTHR11138">
    <property type="entry name" value="METHIONYL-TRNA FORMYLTRANSFERASE"/>
    <property type="match status" value="1"/>
</dbReference>
<gene>
    <name evidence="8" type="primary">fmt</name>
    <name evidence="11" type="ORF">COB20_14620</name>
</gene>
<feature type="domain" description="Formyl transferase C-terminal" evidence="10">
    <location>
        <begin position="206"/>
        <end position="303"/>
    </location>
</feature>
<keyword evidence="6 8" id="KW-0648">Protein biosynthesis</keyword>
<evidence type="ECO:0000313" key="12">
    <source>
        <dbReference type="Proteomes" id="UP000218767"/>
    </source>
</evidence>
<keyword evidence="5 8" id="KW-0808">Transferase</keyword>
<dbReference type="AlphaFoldDB" id="A0A2A4WY06"/>
<dbReference type="InterPro" id="IPR005794">
    <property type="entry name" value="Fmt"/>
</dbReference>
<dbReference type="EMBL" id="NVUL01000095">
    <property type="protein sequence ID" value="PCI74729.1"/>
    <property type="molecule type" value="Genomic_DNA"/>
</dbReference>
<dbReference type="HAMAP" id="MF_00182">
    <property type="entry name" value="Formyl_trans"/>
    <property type="match status" value="1"/>
</dbReference>
<dbReference type="CDD" id="cd08646">
    <property type="entry name" value="FMT_core_Met-tRNA-FMT_N"/>
    <property type="match status" value="1"/>
</dbReference>
<dbReference type="InterPro" id="IPR005793">
    <property type="entry name" value="Formyl_trans_C"/>
</dbReference>
<evidence type="ECO:0000256" key="3">
    <source>
        <dbReference type="ARBA" id="ARBA00012261"/>
    </source>
</evidence>
<dbReference type="CDD" id="cd08704">
    <property type="entry name" value="Met_tRNA_FMT_C"/>
    <property type="match status" value="1"/>
</dbReference>
<dbReference type="InterPro" id="IPR002376">
    <property type="entry name" value="Formyl_transf_N"/>
</dbReference>
<evidence type="ECO:0000256" key="8">
    <source>
        <dbReference type="HAMAP-Rule" id="MF_00182"/>
    </source>
</evidence>